<accession>A0A2H0A7P3</accession>
<organism evidence="4 5">
    <name type="scientific">Candidatus Desantisbacteria bacterium CG23_combo_of_CG06-09_8_20_14_all_40_23</name>
    <dbReference type="NCBI Taxonomy" id="1974550"/>
    <lineage>
        <taxon>Bacteria</taxon>
        <taxon>Candidatus Desantisiibacteriota</taxon>
    </lineage>
</organism>
<dbReference type="GO" id="GO:0008270">
    <property type="term" value="F:zinc ion binding"/>
    <property type="evidence" value="ECO:0007669"/>
    <property type="project" value="TreeGrafter"/>
</dbReference>
<dbReference type="GO" id="GO:0016151">
    <property type="term" value="F:nickel cation binding"/>
    <property type="evidence" value="ECO:0007669"/>
    <property type="project" value="InterPro"/>
</dbReference>
<evidence type="ECO:0000256" key="2">
    <source>
        <dbReference type="ARBA" id="ARBA00022723"/>
    </source>
</evidence>
<dbReference type="PANTHER" id="PTHR34535">
    <property type="entry name" value="HYDROGENASE MATURATION FACTOR HYPA"/>
    <property type="match status" value="1"/>
</dbReference>
<keyword evidence="2" id="KW-0479">Metal-binding</keyword>
<evidence type="ECO:0000313" key="5">
    <source>
        <dbReference type="Proteomes" id="UP000231067"/>
    </source>
</evidence>
<reference evidence="4 5" key="1">
    <citation type="submission" date="2017-09" db="EMBL/GenBank/DDBJ databases">
        <title>Depth-based differentiation of microbial function through sediment-hosted aquifers and enrichment of novel symbionts in the deep terrestrial subsurface.</title>
        <authorList>
            <person name="Probst A.J."/>
            <person name="Ladd B."/>
            <person name="Jarett J.K."/>
            <person name="Geller-Mcgrath D.E."/>
            <person name="Sieber C.M."/>
            <person name="Emerson J.B."/>
            <person name="Anantharaman K."/>
            <person name="Thomas B.C."/>
            <person name="Malmstrom R."/>
            <person name="Stieglmeier M."/>
            <person name="Klingl A."/>
            <person name="Woyke T."/>
            <person name="Ryan C.M."/>
            <person name="Banfield J.F."/>
        </authorList>
    </citation>
    <scope>NUCLEOTIDE SEQUENCE [LARGE SCALE GENOMIC DNA]</scope>
    <source>
        <strain evidence="4">CG23_combo_of_CG06-09_8_20_14_all_40_23</strain>
    </source>
</reference>
<dbReference type="EMBL" id="PCSH01000060">
    <property type="protein sequence ID" value="PIP41475.1"/>
    <property type="molecule type" value="Genomic_DNA"/>
</dbReference>
<protein>
    <submittedName>
        <fullName evidence="4">Uncharacterized protein</fullName>
    </submittedName>
</protein>
<sequence>MKNISLLRSLPEFICPHFPPFSPNQVKKVHEISFAQSILDIATNTALQNNANNVLNIRLRIGEYSCINLDSLQFAFSCISQGSLAEGAELITTGCLGSDTIEVESIEVDE</sequence>
<evidence type="ECO:0000256" key="3">
    <source>
        <dbReference type="ARBA" id="ARBA00022833"/>
    </source>
</evidence>
<dbReference type="AlphaFoldDB" id="A0A2H0A7P3"/>
<proteinExistence type="predicted"/>
<evidence type="ECO:0000256" key="1">
    <source>
        <dbReference type="ARBA" id="ARBA00022596"/>
    </source>
</evidence>
<dbReference type="GO" id="GO:0051604">
    <property type="term" value="P:protein maturation"/>
    <property type="evidence" value="ECO:0007669"/>
    <property type="project" value="InterPro"/>
</dbReference>
<evidence type="ECO:0000313" key="4">
    <source>
        <dbReference type="EMBL" id="PIP41475.1"/>
    </source>
</evidence>
<keyword evidence="1" id="KW-0533">Nickel</keyword>
<gene>
    <name evidence="4" type="ORF">COX18_03245</name>
</gene>
<dbReference type="Proteomes" id="UP000231067">
    <property type="component" value="Unassembled WGS sequence"/>
</dbReference>
<name>A0A2H0A7P3_9BACT</name>
<dbReference type="InterPro" id="IPR000688">
    <property type="entry name" value="HypA/HybF"/>
</dbReference>
<comment type="caution">
    <text evidence="4">The sequence shown here is derived from an EMBL/GenBank/DDBJ whole genome shotgun (WGS) entry which is preliminary data.</text>
</comment>
<keyword evidence="3" id="KW-0862">Zinc</keyword>
<dbReference type="Gene3D" id="3.30.2320.50">
    <property type="match status" value="1"/>
</dbReference>
<dbReference type="Pfam" id="PF01155">
    <property type="entry name" value="HypA"/>
    <property type="match status" value="1"/>
</dbReference>
<dbReference type="PANTHER" id="PTHR34535:SF3">
    <property type="entry name" value="HYDROGENASE MATURATION FACTOR HYPA"/>
    <property type="match status" value="1"/>
</dbReference>